<protein>
    <recommendedName>
        <fullName evidence="4">HTH CENPB-type domain-containing protein</fullName>
    </recommendedName>
</protein>
<proteinExistence type="predicted"/>
<feature type="compositionally biased region" description="Acidic residues" evidence="1">
    <location>
        <begin position="640"/>
        <end position="654"/>
    </location>
</feature>
<feature type="region of interest" description="Disordered" evidence="1">
    <location>
        <begin position="634"/>
        <end position="784"/>
    </location>
</feature>
<comment type="caution">
    <text evidence="2">The sequence shown here is derived from an EMBL/GenBank/DDBJ whole genome shotgun (WGS) entry which is preliminary data.</text>
</comment>
<feature type="compositionally biased region" description="Polar residues" evidence="1">
    <location>
        <begin position="479"/>
        <end position="499"/>
    </location>
</feature>
<keyword evidence="3" id="KW-1185">Reference proteome</keyword>
<accession>A0A834Y1J7</accession>
<name>A0A834Y1J7_APHGI</name>
<feature type="compositionally biased region" description="Low complexity" evidence="1">
    <location>
        <begin position="728"/>
        <end position="741"/>
    </location>
</feature>
<feature type="region of interest" description="Disordered" evidence="1">
    <location>
        <begin position="584"/>
        <end position="616"/>
    </location>
</feature>
<dbReference type="EMBL" id="JACMRX010000002">
    <property type="protein sequence ID" value="KAF7994891.1"/>
    <property type="molecule type" value="Genomic_DNA"/>
</dbReference>
<evidence type="ECO:0000313" key="3">
    <source>
        <dbReference type="Proteomes" id="UP000639338"/>
    </source>
</evidence>
<feature type="compositionally biased region" description="Polar residues" evidence="1">
    <location>
        <begin position="531"/>
        <end position="558"/>
    </location>
</feature>
<dbReference type="Proteomes" id="UP000639338">
    <property type="component" value="Unassembled WGS sequence"/>
</dbReference>
<feature type="region of interest" description="Disordered" evidence="1">
    <location>
        <begin position="137"/>
        <end position="161"/>
    </location>
</feature>
<organism evidence="2 3">
    <name type="scientific">Aphidius gifuensis</name>
    <name type="common">Parasitoid wasp</name>
    <dbReference type="NCBI Taxonomy" id="684658"/>
    <lineage>
        <taxon>Eukaryota</taxon>
        <taxon>Metazoa</taxon>
        <taxon>Ecdysozoa</taxon>
        <taxon>Arthropoda</taxon>
        <taxon>Hexapoda</taxon>
        <taxon>Insecta</taxon>
        <taxon>Pterygota</taxon>
        <taxon>Neoptera</taxon>
        <taxon>Endopterygota</taxon>
        <taxon>Hymenoptera</taxon>
        <taxon>Apocrita</taxon>
        <taxon>Ichneumonoidea</taxon>
        <taxon>Braconidae</taxon>
        <taxon>Aphidiinae</taxon>
        <taxon>Aphidius</taxon>
    </lineage>
</organism>
<feature type="region of interest" description="Disordered" evidence="1">
    <location>
        <begin position="461"/>
        <end position="499"/>
    </location>
</feature>
<evidence type="ECO:0000256" key="1">
    <source>
        <dbReference type="SAM" id="MobiDB-lite"/>
    </source>
</evidence>
<feature type="compositionally biased region" description="Basic residues" evidence="1">
    <location>
        <begin position="743"/>
        <end position="752"/>
    </location>
</feature>
<feature type="compositionally biased region" description="Low complexity" evidence="1">
    <location>
        <begin position="585"/>
        <end position="596"/>
    </location>
</feature>
<feature type="compositionally biased region" description="Polar residues" evidence="1">
    <location>
        <begin position="760"/>
        <end position="773"/>
    </location>
</feature>
<feature type="region of interest" description="Disordered" evidence="1">
    <location>
        <begin position="530"/>
        <end position="566"/>
    </location>
</feature>
<dbReference type="OrthoDB" id="7691932at2759"/>
<sequence>MADINNEECKKQFTNAFNFCWKLLKVNNYYLSEICCDDTSKQSTIYGQKMYNKLLEIFEDMLKNNDVTQLNDINNDPVDIEFITVDEDYDKLNNIDEPAVDIFDDVDDLSKYEKQAEEIEDVPLNKRLIGKLKSATSTDSTCDQMDNKNSSINNSVDDDDDEDYSLVEKSGALVPLSEKIRVINTLKNNPDWTAEMIREHTGCKYIRSRKTLLHWIQQVENKKSLFQANKKINDWVFRKCVEYKNKDIILNNYSIINLRNEAKEVLNIDDKFKLPAASTWLTRFKKEYNIIGDASNLILLDMNVISSSSSTASLSSSPDISIDKSINKLNKMSRVTLQNRRKYKKIFSDAVNICLDSLKKDQHYYVSRLGCSKSISPLAARLSIKLSGHMKEIIKEIELETFDEPVIKSDDDFLLVDENAEFEMDDVNDSDQEENKYNLHRRLDPLLNVLIEENHDNSIIDASTNENTTPREPDICGDNNRSGVPSESSSVKTDSVKTLKNKQLTSTGLLKKQNCPKAIPIRKRVQIFKPISSNVDKGKQQVSKPVDKSSSSTANNSVVIEKNSRQINPEHIVPHVIISELPLRQQSPSQSTSEQSPIKKVDAHVSKTRYTAESESDDDNITLVINKKTNNAKRQNPIQIDDELEEFSPNDSDDNTMTTKGSPKKQPARVTRSSNERSPKKQPVRVTRSSARLTQPAVKYNLCSSTSEDDKTSSSSSEKSDDESEALSTTTASTTTTNNNSVKRQRAKRGGKKKIDTKKSLSQTTIHHPTWTLQRAKKRGRYNGKTDIQKMKFWSQRRDDIDKLNELVYAKCIELKNEDSKITDGRIFQIAMEVIEKSLPKNFHLSRTTWRNEFLNKYNITGKPSERLM</sequence>
<evidence type="ECO:0008006" key="4">
    <source>
        <dbReference type="Google" id="ProtNLM"/>
    </source>
</evidence>
<gene>
    <name evidence="2" type="ORF">HCN44_004363</name>
</gene>
<reference evidence="2 3" key="1">
    <citation type="submission" date="2020-08" db="EMBL/GenBank/DDBJ databases">
        <title>Aphidius gifuensis genome sequencing and assembly.</title>
        <authorList>
            <person name="Du Z."/>
        </authorList>
    </citation>
    <scope>NUCLEOTIDE SEQUENCE [LARGE SCALE GENOMIC DNA]</scope>
    <source>
        <strain evidence="2">YNYX2018</strain>
        <tissue evidence="2">Adults</tissue>
    </source>
</reference>
<evidence type="ECO:0000313" key="2">
    <source>
        <dbReference type="EMBL" id="KAF7994891.1"/>
    </source>
</evidence>
<dbReference type="AlphaFoldDB" id="A0A834Y1J7"/>